<dbReference type="EMBL" id="GL888217">
    <property type="protein sequence ID" value="EGI64646.1"/>
    <property type="molecule type" value="Genomic_DNA"/>
</dbReference>
<organism evidence="4">
    <name type="scientific">Acromyrmex echinatior</name>
    <name type="common">Panamanian leafcutter ant</name>
    <name type="synonym">Acromyrmex octospinosus echinatior</name>
    <dbReference type="NCBI Taxonomy" id="103372"/>
    <lineage>
        <taxon>Eukaryota</taxon>
        <taxon>Metazoa</taxon>
        <taxon>Ecdysozoa</taxon>
        <taxon>Arthropoda</taxon>
        <taxon>Hexapoda</taxon>
        <taxon>Insecta</taxon>
        <taxon>Pterygota</taxon>
        <taxon>Neoptera</taxon>
        <taxon>Endopterygota</taxon>
        <taxon>Hymenoptera</taxon>
        <taxon>Apocrita</taxon>
        <taxon>Aculeata</taxon>
        <taxon>Formicoidea</taxon>
        <taxon>Formicidae</taxon>
        <taxon>Myrmicinae</taxon>
        <taxon>Acromyrmex</taxon>
    </lineage>
</organism>
<keyword evidence="2" id="KW-0812">Transmembrane</keyword>
<feature type="compositionally biased region" description="Basic residues" evidence="1">
    <location>
        <begin position="147"/>
        <end position="160"/>
    </location>
</feature>
<feature type="compositionally biased region" description="Basic and acidic residues" evidence="1">
    <location>
        <begin position="106"/>
        <end position="118"/>
    </location>
</feature>
<evidence type="ECO:0000256" key="1">
    <source>
        <dbReference type="SAM" id="MobiDB-lite"/>
    </source>
</evidence>
<dbReference type="Proteomes" id="UP000007755">
    <property type="component" value="Unassembled WGS sequence"/>
</dbReference>
<feature type="region of interest" description="Disordered" evidence="1">
    <location>
        <begin position="198"/>
        <end position="229"/>
    </location>
</feature>
<keyword evidence="2" id="KW-1133">Transmembrane helix</keyword>
<proteinExistence type="predicted"/>
<feature type="region of interest" description="Disordered" evidence="1">
    <location>
        <begin position="306"/>
        <end position="329"/>
    </location>
</feature>
<keyword evidence="4" id="KW-1185">Reference proteome</keyword>
<evidence type="ECO:0000313" key="3">
    <source>
        <dbReference type="EMBL" id="EGI64646.1"/>
    </source>
</evidence>
<gene>
    <name evidence="3" type="ORF">G5I_06835</name>
</gene>
<evidence type="ECO:0000256" key="2">
    <source>
        <dbReference type="SAM" id="Phobius"/>
    </source>
</evidence>
<feature type="transmembrane region" description="Helical" evidence="2">
    <location>
        <begin position="256"/>
        <end position="279"/>
    </location>
</feature>
<accession>F4WM02</accession>
<dbReference type="OrthoDB" id="7653387at2759"/>
<feature type="compositionally biased region" description="Polar residues" evidence="1">
    <location>
        <begin position="199"/>
        <end position="222"/>
    </location>
</feature>
<feature type="region of interest" description="Disordered" evidence="1">
    <location>
        <begin position="104"/>
        <end position="169"/>
    </location>
</feature>
<name>F4WM02_ACREC</name>
<dbReference type="AlphaFoldDB" id="F4WM02"/>
<sequence length="435" mass="48729">MTTCAMLYQFRGLLDYKIYLVTQVNMERPEISALLLIAKFGKSMIYSGKFELDHDIKDSAHKMTQVNSRKEYDRMPNENVCACGVVVGLPKCQGKLAILLPKTKGNKSEGKSSRKQLEEGQVPKTRTSNETGSSSMVTESSRSTMKSSKHEKRLTHSRRTRSADRAESHYTYIDSGSSVLGGGIRENTIPEALYATIPDTPNASVNESGTSRPNSQSRSQPVYSAIPSMTSPPPTYDVAIAKTWQNSKLLNSDANAFSISLHVCVCNYCIFCFVSFFLLTMRHIFVLQNGLPPTYEEYLYHKNAMTSRSHTPPPPWSDSTTTNQASSISRRELLASQPELREYLTQLALSDRGLQYQHQQQRQQSRDDGYSQSVPRVQVRVQRRARAMPLRSQSESRAQQQRIAAMYTDAAFCMETTVLQSAFDSGPGFALCSLM</sequence>
<keyword evidence="2" id="KW-0472">Membrane</keyword>
<protein>
    <submittedName>
        <fullName evidence="3">Uncharacterized protein</fullName>
    </submittedName>
</protein>
<feature type="compositionally biased region" description="Low complexity" evidence="1">
    <location>
        <begin position="131"/>
        <end position="144"/>
    </location>
</feature>
<reference evidence="3" key="1">
    <citation type="submission" date="2011-02" db="EMBL/GenBank/DDBJ databases">
        <title>The genome of the leaf-cutting ant Acromyrmex echinatior suggests key adaptations to social evolution and fungus farming.</title>
        <authorList>
            <person name="Nygaard S."/>
            <person name="Zhang G."/>
        </authorList>
    </citation>
    <scope>NUCLEOTIDE SEQUENCE</scope>
</reference>
<evidence type="ECO:0000313" key="4">
    <source>
        <dbReference type="Proteomes" id="UP000007755"/>
    </source>
</evidence>
<feature type="region of interest" description="Disordered" evidence="1">
    <location>
        <begin position="355"/>
        <end position="376"/>
    </location>
</feature>
<dbReference type="InParanoid" id="F4WM02"/>
<dbReference type="eggNOG" id="ENOG502TA30">
    <property type="taxonomic scope" value="Eukaryota"/>
</dbReference>